<dbReference type="EMBL" id="JAODUO010000253">
    <property type="protein sequence ID" value="KAK2184771.1"/>
    <property type="molecule type" value="Genomic_DNA"/>
</dbReference>
<keyword evidence="2" id="KW-1185">Reference proteome</keyword>
<reference evidence="1" key="1">
    <citation type="journal article" date="2023" name="Mol. Biol. Evol.">
        <title>Third-Generation Sequencing Reveals the Adaptive Role of the Epigenome in Three Deep-Sea Polychaetes.</title>
        <authorList>
            <person name="Perez M."/>
            <person name="Aroh O."/>
            <person name="Sun Y."/>
            <person name="Lan Y."/>
            <person name="Juniper S.K."/>
            <person name="Young C.R."/>
            <person name="Angers B."/>
            <person name="Qian P.Y."/>
        </authorList>
    </citation>
    <scope>NUCLEOTIDE SEQUENCE</scope>
    <source>
        <strain evidence="1">R07B-5</strain>
    </source>
</reference>
<proteinExistence type="predicted"/>
<gene>
    <name evidence="1" type="ORF">NP493_253g02040</name>
</gene>
<evidence type="ECO:0000313" key="1">
    <source>
        <dbReference type="EMBL" id="KAK2184771.1"/>
    </source>
</evidence>
<sequence>MSVVCSQLFKVVTLISKLNLHIPPSSSTACHQIATSYNVAIALYRHLTVACHKATRHNHGITSASPPTVTQTTDLTFSSCGKCTALSGTGHSPSMPTKHVVLSP</sequence>
<protein>
    <submittedName>
        <fullName evidence="1">Uncharacterized protein</fullName>
    </submittedName>
</protein>
<name>A0AAD9NYE8_RIDPI</name>
<accession>A0AAD9NYE8</accession>
<comment type="caution">
    <text evidence="1">The sequence shown here is derived from an EMBL/GenBank/DDBJ whole genome shotgun (WGS) entry which is preliminary data.</text>
</comment>
<dbReference type="AlphaFoldDB" id="A0AAD9NYE8"/>
<evidence type="ECO:0000313" key="2">
    <source>
        <dbReference type="Proteomes" id="UP001209878"/>
    </source>
</evidence>
<dbReference type="Proteomes" id="UP001209878">
    <property type="component" value="Unassembled WGS sequence"/>
</dbReference>
<organism evidence="1 2">
    <name type="scientific">Ridgeia piscesae</name>
    <name type="common">Tubeworm</name>
    <dbReference type="NCBI Taxonomy" id="27915"/>
    <lineage>
        <taxon>Eukaryota</taxon>
        <taxon>Metazoa</taxon>
        <taxon>Spiralia</taxon>
        <taxon>Lophotrochozoa</taxon>
        <taxon>Annelida</taxon>
        <taxon>Polychaeta</taxon>
        <taxon>Sedentaria</taxon>
        <taxon>Canalipalpata</taxon>
        <taxon>Sabellida</taxon>
        <taxon>Siboglinidae</taxon>
        <taxon>Ridgeia</taxon>
    </lineage>
</organism>